<dbReference type="Pfam" id="PF01381">
    <property type="entry name" value="HTH_3"/>
    <property type="match status" value="1"/>
</dbReference>
<accession>A0A8S5NEP0</accession>
<dbReference type="SUPFAM" id="SSF47413">
    <property type="entry name" value="lambda repressor-like DNA-binding domains"/>
    <property type="match status" value="1"/>
</dbReference>
<dbReference type="CDD" id="cd00093">
    <property type="entry name" value="HTH_XRE"/>
    <property type="match status" value="1"/>
</dbReference>
<evidence type="ECO:0000259" key="1">
    <source>
        <dbReference type="PROSITE" id="PS50943"/>
    </source>
</evidence>
<dbReference type="Gene3D" id="1.10.260.40">
    <property type="entry name" value="lambda repressor-like DNA-binding domains"/>
    <property type="match status" value="1"/>
</dbReference>
<dbReference type="InterPro" id="IPR001387">
    <property type="entry name" value="Cro/C1-type_HTH"/>
</dbReference>
<reference evidence="2" key="1">
    <citation type="journal article" date="2021" name="Proc. Natl. Acad. Sci. U.S.A.">
        <title>A Catalog of Tens of Thousands of Viruses from Human Metagenomes Reveals Hidden Associations with Chronic Diseases.</title>
        <authorList>
            <person name="Tisza M.J."/>
            <person name="Buck C.B."/>
        </authorList>
    </citation>
    <scope>NUCLEOTIDE SEQUENCE</scope>
    <source>
        <strain evidence="2">CtUSJ1</strain>
    </source>
</reference>
<dbReference type="EMBL" id="BK015155">
    <property type="protein sequence ID" value="DAD93182.1"/>
    <property type="molecule type" value="Genomic_DNA"/>
</dbReference>
<protein>
    <submittedName>
        <fullName evidence="2">Putative transcriptional regulator</fullName>
    </submittedName>
</protein>
<sequence>MNKKYNLFPKLIECRELLGYTQSDMADIAGVSPETYKKHERGLFDFRLTEMLAIQENVNDELQTNLTLDELFRIEKIV</sequence>
<dbReference type="SMART" id="SM00530">
    <property type="entry name" value="HTH_XRE"/>
    <property type="match status" value="1"/>
</dbReference>
<proteinExistence type="predicted"/>
<name>A0A8S5NEP0_9CAUD</name>
<feature type="domain" description="HTH cro/C1-type" evidence="1">
    <location>
        <begin position="11"/>
        <end position="42"/>
    </location>
</feature>
<dbReference type="InterPro" id="IPR010982">
    <property type="entry name" value="Lambda_DNA-bd_dom_sf"/>
</dbReference>
<dbReference type="GO" id="GO:0003677">
    <property type="term" value="F:DNA binding"/>
    <property type="evidence" value="ECO:0007669"/>
    <property type="project" value="InterPro"/>
</dbReference>
<evidence type="ECO:0000313" key="2">
    <source>
        <dbReference type="EMBL" id="DAD93182.1"/>
    </source>
</evidence>
<dbReference type="PROSITE" id="PS50943">
    <property type="entry name" value="HTH_CROC1"/>
    <property type="match status" value="1"/>
</dbReference>
<organism evidence="2">
    <name type="scientific">Podoviridae sp. ctUSJ1</name>
    <dbReference type="NCBI Taxonomy" id="2826558"/>
    <lineage>
        <taxon>Viruses</taxon>
        <taxon>Duplodnaviria</taxon>
        <taxon>Heunggongvirae</taxon>
        <taxon>Uroviricota</taxon>
        <taxon>Caudoviricetes</taxon>
    </lineage>
</organism>